<evidence type="ECO:0000313" key="3">
    <source>
        <dbReference type="Proteomes" id="UP000182658"/>
    </source>
</evidence>
<dbReference type="InParanoid" id="A0A1J7JJU3"/>
<evidence type="ECO:0000256" key="1">
    <source>
        <dbReference type="SAM" id="MobiDB-lite"/>
    </source>
</evidence>
<reference evidence="2 3" key="1">
    <citation type="submission" date="2016-10" db="EMBL/GenBank/DDBJ databases">
        <title>Draft genome sequence of Coniochaeta ligniaria NRRL30616, a lignocellulolytic fungus for bioabatement of inhibitors in plant biomass hydrolysates.</title>
        <authorList>
            <consortium name="DOE Joint Genome Institute"/>
            <person name="Jimenez D.J."/>
            <person name="Hector R.E."/>
            <person name="Riley R."/>
            <person name="Sun H."/>
            <person name="Grigoriev I.V."/>
            <person name="Van Elsas J.D."/>
            <person name="Nichols N.N."/>
        </authorList>
    </citation>
    <scope>NUCLEOTIDE SEQUENCE [LARGE SCALE GENOMIC DNA]</scope>
    <source>
        <strain evidence="2 3">NRRL 30616</strain>
    </source>
</reference>
<feature type="compositionally biased region" description="Polar residues" evidence="1">
    <location>
        <begin position="331"/>
        <end position="343"/>
    </location>
</feature>
<keyword evidence="3" id="KW-1185">Reference proteome</keyword>
<name>A0A1J7JJU3_9PEZI</name>
<dbReference type="EMBL" id="KV875097">
    <property type="protein sequence ID" value="OIW30104.1"/>
    <property type="molecule type" value="Genomic_DNA"/>
</dbReference>
<proteinExistence type="predicted"/>
<gene>
    <name evidence="2" type="ORF">CONLIGDRAFT_632206</name>
</gene>
<feature type="compositionally biased region" description="Basic and acidic residues" evidence="1">
    <location>
        <begin position="362"/>
        <end position="371"/>
    </location>
</feature>
<dbReference type="AlphaFoldDB" id="A0A1J7JJU3"/>
<protein>
    <recommendedName>
        <fullName evidence="4">F-box domain-containing protein</fullName>
    </recommendedName>
</protein>
<evidence type="ECO:0000313" key="2">
    <source>
        <dbReference type="EMBL" id="OIW30104.1"/>
    </source>
</evidence>
<accession>A0A1J7JJU3</accession>
<organism evidence="2 3">
    <name type="scientific">Coniochaeta ligniaria NRRL 30616</name>
    <dbReference type="NCBI Taxonomy" id="1408157"/>
    <lineage>
        <taxon>Eukaryota</taxon>
        <taxon>Fungi</taxon>
        <taxon>Dikarya</taxon>
        <taxon>Ascomycota</taxon>
        <taxon>Pezizomycotina</taxon>
        <taxon>Sordariomycetes</taxon>
        <taxon>Sordariomycetidae</taxon>
        <taxon>Coniochaetales</taxon>
        <taxon>Coniochaetaceae</taxon>
        <taxon>Coniochaeta</taxon>
    </lineage>
</organism>
<feature type="region of interest" description="Disordered" evidence="1">
    <location>
        <begin position="311"/>
        <end position="371"/>
    </location>
</feature>
<dbReference type="OrthoDB" id="5333491at2759"/>
<evidence type="ECO:0008006" key="4">
    <source>
        <dbReference type="Google" id="ProtNLM"/>
    </source>
</evidence>
<dbReference type="STRING" id="1408157.A0A1J7JJU3"/>
<sequence>MDKLSIEILSLIIAELSAAPSPRPADRPRLAAYATISRTWQHLIEPRTFAAIRYLRLDEEELSTFASLFKHRRRQTLLRNLYLSFEPPFEGNLRAGHIANSTALGSALTSLFKFLSTWEVDCRTIDILFHIAWANYTPNRRYFMLDQPETVLAAVPYVSYLGIEGICGCALHPTAAVKLASSLPNLRTLDYKFYSPDNKRAQLRKEIRRALATSLNSLELPMLQQLELAQNKLFLNNHSFEYGDDRDADGVDPLNTSVHNFSQRTPIQRLVLNDFLVSSDLFKGQDPESTWPTLQQFDIAGGPVAPSGKWYCTGDPTAASPPGSTRGYGSDASQSEYPSSDSDISWHRNLDDSGTDDDDDRDAIRNGDKPDFEWRKEPDWDMLTPLLVDMARAVQRMPNLQIGSLHLDLGISIVRVQCAAPGFRYAHFDKYELRNFRTCRFFVGETRHRASWYSLEQVPEEVRSAWREWLGSDGEMETGAYWINWDRVF</sequence>
<dbReference type="Proteomes" id="UP000182658">
    <property type="component" value="Unassembled WGS sequence"/>
</dbReference>